<dbReference type="EMBL" id="POWE01000132">
    <property type="protein sequence ID" value="PNQ90406.1"/>
    <property type="molecule type" value="Genomic_DNA"/>
</dbReference>
<comment type="caution">
    <text evidence="3">The sequence shown here is derived from an EMBL/GenBank/DDBJ whole genome shotgun (WGS) entry which is preliminary data.</text>
</comment>
<dbReference type="InterPro" id="IPR006076">
    <property type="entry name" value="FAD-dep_OxRdtase"/>
</dbReference>
<name>A0ABX4Y0N1_9PSED</name>
<proteinExistence type="predicted"/>
<keyword evidence="4" id="KW-1185">Reference proteome</keyword>
<organism evidence="3 4">
    <name type="scientific">Pseudomonas gingeri NCPPB 3146 = LMG 5327</name>
    <dbReference type="NCBI Taxonomy" id="707248"/>
    <lineage>
        <taxon>Bacteria</taxon>
        <taxon>Pseudomonadati</taxon>
        <taxon>Pseudomonadota</taxon>
        <taxon>Gammaproteobacteria</taxon>
        <taxon>Pseudomonadales</taxon>
        <taxon>Pseudomonadaceae</taxon>
        <taxon>Pseudomonas</taxon>
    </lineage>
</organism>
<dbReference type="PANTHER" id="PTHR13847">
    <property type="entry name" value="SARCOSINE DEHYDROGENASE-RELATED"/>
    <property type="match status" value="1"/>
</dbReference>
<evidence type="ECO:0000313" key="3">
    <source>
        <dbReference type="EMBL" id="PNQ90406.1"/>
    </source>
</evidence>
<feature type="domain" description="FAD dependent oxidoreductase" evidence="2">
    <location>
        <begin position="32"/>
        <end position="388"/>
    </location>
</feature>
<protein>
    <submittedName>
        <fullName evidence="3">FAD-binding oxidoreductase</fullName>
    </submittedName>
</protein>
<evidence type="ECO:0000256" key="1">
    <source>
        <dbReference type="ARBA" id="ARBA00023002"/>
    </source>
</evidence>
<dbReference type="PANTHER" id="PTHR13847:SF281">
    <property type="entry name" value="FAD DEPENDENT OXIDOREDUCTASE DOMAIN-CONTAINING PROTEIN"/>
    <property type="match status" value="1"/>
</dbReference>
<dbReference type="InterPro" id="IPR036188">
    <property type="entry name" value="FAD/NAD-bd_sf"/>
</dbReference>
<accession>A0ABX4Y0N1</accession>
<dbReference type="Proteomes" id="UP000236232">
    <property type="component" value="Unassembled WGS sequence"/>
</dbReference>
<dbReference type="SUPFAM" id="SSF51905">
    <property type="entry name" value="FAD/NAD(P)-binding domain"/>
    <property type="match status" value="1"/>
</dbReference>
<reference evidence="3 4" key="1">
    <citation type="submission" date="2018-01" db="EMBL/GenBank/DDBJ databases">
        <title>Draft Genome Sequence of Pseudomonas gingeri NCPPB 3146 (LMG 5327), a White Line Reaction Producer.</title>
        <authorList>
            <person name="Rokni-Zadeh H."/>
            <person name="Bahrami T."/>
            <person name="Zarvandi S."/>
            <person name="Changi-Ashtiani M."/>
            <person name="De Mot R."/>
        </authorList>
    </citation>
    <scope>NUCLEOTIDE SEQUENCE [LARGE SCALE GENOMIC DNA]</scope>
    <source>
        <strain evidence="4">NCPPB 3146 \ LMG 5327</strain>
    </source>
</reference>
<evidence type="ECO:0000259" key="2">
    <source>
        <dbReference type="Pfam" id="PF01266"/>
    </source>
</evidence>
<dbReference type="Gene3D" id="3.30.9.10">
    <property type="entry name" value="D-Amino Acid Oxidase, subunit A, domain 2"/>
    <property type="match status" value="1"/>
</dbReference>
<sequence>MLNGSLNPFSCLWSDASSATSLTRALPAKARCVVIGAGYTGLSSALELSRRAGATAGEGIVVIDAMAVGEGASGRNGGQVIPGLKLNPEQLVQRFGDKRGPALVEAVGGAAGHVFELIKRLNIDCEARQDGWLQAAHNGASLFDLEQRAAQWRGLGADVRILDGAQTAAALGTSIYQGALLDLRAGQLNPYRYAQGLAAAARAQGVDIFECTPALELKRRNGRWVVVTDKGEIEAGQVVIATNAYSSPLLRALPHTYVTLWSLQAATAPLSRDLDPQILPGGLPVSDTFRVLRYFRRSADGRFILGTRGAFRDQLGPVDLARVRQEMLHIYPALEAVPLTHCWTGRVAVPAASIPLLSQPEPGLTVALGYYGRGVAMATRMGSFVADLVQGVPASEIVYPVTPFKAMPVAPLHRTVAQITANVMRVRDLIERRARGGRS</sequence>
<evidence type="ECO:0000313" key="4">
    <source>
        <dbReference type="Proteomes" id="UP000236232"/>
    </source>
</evidence>
<gene>
    <name evidence="3" type="ORF">CCU68_21815</name>
</gene>
<dbReference type="Pfam" id="PF01266">
    <property type="entry name" value="DAO"/>
    <property type="match status" value="1"/>
</dbReference>
<keyword evidence="1" id="KW-0560">Oxidoreductase</keyword>
<dbReference type="Gene3D" id="3.50.50.60">
    <property type="entry name" value="FAD/NAD(P)-binding domain"/>
    <property type="match status" value="1"/>
</dbReference>